<accession>A0A7R9GHQ7</accession>
<keyword evidence="1" id="KW-0472">Membrane</keyword>
<dbReference type="OrthoDB" id="8170235at2759"/>
<name>A0A7R9GHQ7_9CRUS</name>
<gene>
    <name evidence="2" type="ORF">NMOB1V02_LOCUS8553</name>
</gene>
<evidence type="ECO:0000256" key="1">
    <source>
        <dbReference type="SAM" id="Phobius"/>
    </source>
</evidence>
<evidence type="ECO:0000313" key="2">
    <source>
        <dbReference type="EMBL" id="CAD7280896.1"/>
    </source>
</evidence>
<reference evidence="2" key="1">
    <citation type="submission" date="2020-11" db="EMBL/GenBank/DDBJ databases">
        <authorList>
            <person name="Tran Van P."/>
        </authorList>
    </citation>
    <scope>NUCLEOTIDE SEQUENCE</scope>
</reference>
<dbReference type="AlphaFoldDB" id="A0A7R9GHQ7"/>
<proteinExistence type="predicted"/>
<keyword evidence="1" id="KW-1133">Transmembrane helix</keyword>
<protein>
    <submittedName>
        <fullName evidence="2">Uncharacterized protein</fullName>
    </submittedName>
</protein>
<organism evidence="2">
    <name type="scientific">Notodromas monacha</name>
    <dbReference type="NCBI Taxonomy" id="399045"/>
    <lineage>
        <taxon>Eukaryota</taxon>
        <taxon>Metazoa</taxon>
        <taxon>Ecdysozoa</taxon>
        <taxon>Arthropoda</taxon>
        <taxon>Crustacea</taxon>
        <taxon>Oligostraca</taxon>
        <taxon>Ostracoda</taxon>
        <taxon>Podocopa</taxon>
        <taxon>Podocopida</taxon>
        <taxon>Cypridocopina</taxon>
        <taxon>Cypridoidea</taxon>
        <taxon>Cyprididae</taxon>
        <taxon>Notodromas</taxon>
    </lineage>
</organism>
<dbReference type="Proteomes" id="UP000678499">
    <property type="component" value="Unassembled WGS sequence"/>
</dbReference>
<keyword evidence="3" id="KW-1185">Reference proteome</keyword>
<feature type="transmembrane region" description="Helical" evidence="1">
    <location>
        <begin position="17"/>
        <end position="42"/>
    </location>
</feature>
<evidence type="ECO:0000313" key="3">
    <source>
        <dbReference type="Proteomes" id="UP000678499"/>
    </source>
</evidence>
<sequence length="196" mass="22467">MTTKCCDEENKSLWAFWYFWLGFAGAVIMLLTLLICASLLWYKKHHSSSTRELARRNVPCETIIRIQNLRIPINSHHRHGDNINNSSDVTQNVCEQGYITTRTERPGGIIRPSVQGKFEWYPTEKQTKGTGTSSAKTLRGMSPLSPAYPPINPMQLTRVPATEVCTHRRYNDDYTEIVLPPGYIITQEKPRMIPEE</sequence>
<keyword evidence="1" id="KW-0812">Transmembrane</keyword>
<dbReference type="EMBL" id="CAJPEX010002468">
    <property type="protein sequence ID" value="CAG0921048.1"/>
    <property type="molecule type" value="Genomic_DNA"/>
</dbReference>
<dbReference type="EMBL" id="OA884505">
    <property type="protein sequence ID" value="CAD7280896.1"/>
    <property type="molecule type" value="Genomic_DNA"/>
</dbReference>